<evidence type="ECO:0008006" key="14">
    <source>
        <dbReference type="Google" id="ProtNLM"/>
    </source>
</evidence>
<evidence type="ECO:0000259" key="12">
    <source>
        <dbReference type="Pfam" id="PF00690"/>
    </source>
</evidence>
<keyword evidence="8 9" id="KW-0472">Membrane</keyword>
<evidence type="ECO:0000256" key="1">
    <source>
        <dbReference type="ARBA" id="ARBA00004651"/>
    </source>
</evidence>
<dbReference type="SFLD" id="SFLDF00027">
    <property type="entry name" value="p-type_atpase"/>
    <property type="match status" value="1"/>
</dbReference>
<dbReference type="PANTHER" id="PTHR43294">
    <property type="entry name" value="SODIUM/POTASSIUM-TRANSPORTING ATPASE SUBUNIT ALPHA"/>
    <property type="match status" value="1"/>
</dbReference>
<name>A0A7S1AMH1_NOCSC</name>
<keyword evidence="4" id="KW-0547">Nucleotide-binding</keyword>
<dbReference type="InterPro" id="IPR044492">
    <property type="entry name" value="P_typ_ATPase_HD_dom"/>
</dbReference>
<dbReference type="GO" id="GO:0005391">
    <property type="term" value="F:P-type sodium:potassium-exchanging transporter activity"/>
    <property type="evidence" value="ECO:0007669"/>
    <property type="project" value="TreeGrafter"/>
</dbReference>
<dbReference type="GO" id="GO:0006883">
    <property type="term" value="P:intracellular sodium ion homeostasis"/>
    <property type="evidence" value="ECO:0007669"/>
    <property type="project" value="TreeGrafter"/>
</dbReference>
<feature type="transmembrane region" description="Helical" evidence="9">
    <location>
        <begin position="1030"/>
        <end position="1049"/>
    </location>
</feature>
<dbReference type="AlphaFoldDB" id="A0A7S1AMH1"/>
<proteinExistence type="predicted"/>
<feature type="domain" description="Cation-transporting P-type ATPase C-terminal" evidence="11">
    <location>
        <begin position="896"/>
        <end position="1085"/>
    </location>
</feature>
<dbReference type="NCBIfam" id="TIGR01494">
    <property type="entry name" value="ATPase_P-type"/>
    <property type="match status" value="2"/>
</dbReference>
<evidence type="ECO:0000256" key="4">
    <source>
        <dbReference type="ARBA" id="ARBA00022741"/>
    </source>
</evidence>
<dbReference type="GO" id="GO:1902600">
    <property type="term" value="P:proton transmembrane transport"/>
    <property type="evidence" value="ECO:0007669"/>
    <property type="project" value="TreeGrafter"/>
</dbReference>
<dbReference type="InterPro" id="IPR023298">
    <property type="entry name" value="ATPase_P-typ_TM_dom_sf"/>
</dbReference>
<dbReference type="Gene3D" id="3.40.50.1000">
    <property type="entry name" value="HAD superfamily/HAD-like"/>
    <property type="match status" value="1"/>
</dbReference>
<dbReference type="GO" id="GO:0030007">
    <property type="term" value="P:intracellular potassium ion homeostasis"/>
    <property type="evidence" value="ECO:0007669"/>
    <property type="project" value="TreeGrafter"/>
</dbReference>
<dbReference type="SUPFAM" id="SSF56784">
    <property type="entry name" value="HAD-like"/>
    <property type="match status" value="1"/>
</dbReference>
<dbReference type="SUPFAM" id="SSF81665">
    <property type="entry name" value="Calcium ATPase, transmembrane domain M"/>
    <property type="match status" value="1"/>
</dbReference>
<feature type="transmembrane region" description="Helical" evidence="9">
    <location>
        <begin position="946"/>
        <end position="973"/>
    </location>
</feature>
<dbReference type="Pfam" id="PF00689">
    <property type="entry name" value="Cation_ATPase_C"/>
    <property type="match status" value="1"/>
</dbReference>
<feature type="transmembrane region" description="Helical" evidence="9">
    <location>
        <begin position="999"/>
        <end position="1018"/>
    </location>
</feature>
<organism evidence="13">
    <name type="scientific">Noctiluca scintillans</name>
    <name type="common">Sea sparkle</name>
    <name type="synonym">Red tide dinoflagellate</name>
    <dbReference type="NCBI Taxonomy" id="2966"/>
    <lineage>
        <taxon>Eukaryota</taxon>
        <taxon>Sar</taxon>
        <taxon>Alveolata</taxon>
        <taxon>Dinophyceae</taxon>
        <taxon>Noctilucales</taxon>
        <taxon>Noctilucaceae</taxon>
        <taxon>Noctiluca</taxon>
    </lineage>
</organism>
<keyword evidence="5" id="KW-0067">ATP-binding</keyword>
<sequence length="1116" mass="122464">MKCQSVLVWLPLLPILVTSTIIRGISSLRNSGHGHVTHNETSNLSVPVDGGMSLLEIHTRGRGRSKEDYSSQLRMRFTTLSGIVREEAWMHARELEFLCFGLALAGISLHWTTKRKFEEVETSRCKGQKENMKAGHSHLQESHAILRQNVHTLSTMQLESCLDALLRGANLSGGGEKCGLDEEALERGRAAFGENKMTPPERESRWILLLKQVFGGLFNVMLWICVACELILAIFMDGDDFVTPLVLSLVIISSGTLQWWTEQQAEGMMTALQKMQAVEPITVLRIQKGVGAEVSVPAEELVPGDVMVLEAGQKIPADVRILECSSETIVDNSALTGESVAEVRNDEVATAKDLVEARNIAFCGTVLLQGRMICVVFGTGDNTYLGQIATKIRTSRTRSSLEMQIEHFVHIIAFVAIAVGLLSLVANIISPRKRCVAEILENAATAFFAQVPEGLLPTVTVCLMISSRKMAQRKVLVRKIDAVETLGCIGVLCSDKTGTLTSGQMTATDVVVPSVDGLQCLKLVDDTVDLHEKAVQSLLQCGLLNSTAKVDKHGTLTGSPTEVAIAAGFQRSPGQTSAEVRAFYPQVYEVPFNSGTKWMVTVHTATPATGKTGHRIVVKGAPERVLSMCHDAPGVVAAFTNLMQEGKRVLCFAEQWITDKPQDFKFQGSNAKDANFPMDGFTFCGLVALEDPPKAGVVDALQRIRMAGAKTVMVTGDHPSTAEAIARRIGVILPEHDEEAHKCLVVTGAMIEEHMPPEDDFTPFSTSDDACELGLFWQHCVTETRVFARVSPMHKRTIVRAYRHFGGYITAMTGDGVNDAPALKEAEVGIAMGIRGTEVAKEAADIVLLDDDLQSVVAGMEQGRLCSENLRKSIMYTLCSKLPQVLPTFAELLGIPSAMTAVQVLLIDIGTDIWTAIAFAWQPAEMKLMERAPRHPQKDRMVNGSILMYSYGYIGVVQSVSCWTVFFCMPLMYKLFLQDKHPSEYTLQEVEADYTGMTAYYWTLVLGQVGAALAATTTHQSLFQYGFPNSWLNLCLLLEIALAVLVVSWGPLQSLCKTRSLTAEQFFMGVGSFLLLGVIEEMRKYCSRRAARRVEVEMQAAVQAQDKKKWRRGECV</sequence>
<dbReference type="GO" id="GO:0005524">
    <property type="term" value="F:ATP binding"/>
    <property type="evidence" value="ECO:0007669"/>
    <property type="project" value="UniProtKB-KW"/>
</dbReference>
<evidence type="ECO:0000256" key="2">
    <source>
        <dbReference type="ARBA" id="ARBA00022475"/>
    </source>
</evidence>
<dbReference type="SUPFAM" id="SSF81653">
    <property type="entry name" value="Calcium ATPase, transduction domain A"/>
    <property type="match status" value="1"/>
</dbReference>
<reference evidence="13" key="1">
    <citation type="submission" date="2021-01" db="EMBL/GenBank/DDBJ databases">
        <authorList>
            <person name="Corre E."/>
            <person name="Pelletier E."/>
            <person name="Niang G."/>
            <person name="Scheremetjew M."/>
            <person name="Finn R."/>
            <person name="Kale V."/>
            <person name="Holt S."/>
            <person name="Cochrane G."/>
            <person name="Meng A."/>
            <person name="Brown T."/>
            <person name="Cohen L."/>
        </authorList>
    </citation>
    <scope>NUCLEOTIDE SEQUENCE</scope>
</reference>
<evidence type="ECO:0000259" key="10">
    <source>
        <dbReference type="Pfam" id="PF00122"/>
    </source>
</evidence>
<dbReference type="InterPro" id="IPR001757">
    <property type="entry name" value="P_typ_ATPase"/>
</dbReference>
<keyword evidence="6" id="KW-1278">Translocase</keyword>
<dbReference type="InterPro" id="IPR008250">
    <property type="entry name" value="ATPase_P-typ_transduc_dom_A_sf"/>
</dbReference>
<evidence type="ECO:0000256" key="6">
    <source>
        <dbReference type="ARBA" id="ARBA00022967"/>
    </source>
</evidence>
<dbReference type="InterPro" id="IPR004014">
    <property type="entry name" value="ATPase_P-typ_cation-transptr_N"/>
</dbReference>
<dbReference type="InterPro" id="IPR023214">
    <property type="entry name" value="HAD_sf"/>
</dbReference>
<accession>A0A7S1AMH1</accession>
<dbReference type="InterPro" id="IPR018303">
    <property type="entry name" value="ATPase_P-typ_P_site"/>
</dbReference>
<evidence type="ECO:0000259" key="11">
    <source>
        <dbReference type="Pfam" id="PF00689"/>
    </source>
</evidence>
<comment type="subcellular location">
    <subcellularLocation>
        <location evidence="1">Cell membrane</location>
        <topology evidence="1">Multi-pass membrane protein</topology>
    </subcellularLocation>
</comment>
<dbReference type="InterPro" id="IPR023299">
    <property type="entry name" value="ATPase_P-typ_cyto_dom_N"/>
</dbReference>
<dbReference type="PROSITE" id="PS00154">
    <property type="entry name" value="ATPASE_E1_E2"/>
    <property type="match status" value="1"/>
</dbReference>
<dbReference type="Pfam" id="PF00122">
    <property type="entry name" value="E1-E2_ATPase"/>
    <property type="match status" value="1"/>
</dbReference>
<dbReference type="Pfam" id="PF13246">
    <property type="entry name" value="Cation_ATPase"/>
    <property type="match status" value="1"/>
</dbReference>
<dbReference type="PANTHER" id="PTHR43294:SF21">
    <property type="entry name" value="CATION TRANSPORTING ATPASE"/>
    <property type="match status" value="1"/>
</dbReference>
<dbReference type="SFLD" id="SFLDS00003">
    <property type="entry name" value="Haloacid_Dehalogenase"/>
    <property type="match status" value="1"/>
</dbReference>
<protein>
    <recommendedName>
        <fullName evidence="14">Cation-transporting P-type ATPase N-terminal domain-containing protein</fullName>
    </recommendedName>
</protein>
<dbReference type="InterPro" id="IPR036412">
    <property type="entry name" value="HAD-like_sf"/>
</dbReference>
<dbReference type="InterPro" id="IPR006068">
    <property type="entry name" value="ATPase_P-typ_cation-transptr_C"/>
</dbReference>
<feature type="transmembrane region" description="Helical" evidence="9">
    <location>
        <begin position="6"/>
        <end position="25"/>
    </location>
</feature>
<dbReference type="InterPro" id="IPR059000">
    <property type="entry name" value="ATPase_P-type_domA"/>
</dbReference>
<evidence type="ECO:0000256" key="8">
    <source>
        <dbReference type="ARBA" id="ARBA00023136"/>
    </source>
</evidence>
<dbReference type="PRINTS" id="PR00121">
    <property type="entry name" value="NAKATPASE"/>
</dbReference>
<dbReference type="PRINTS" id="PR00119">
    <property type="entry name" value="CATATPASE"/>
</dbReference>
<dbReference type="SUPFAM" id="SSF81660">
    <property type="entry name" value="Metal cation-transporting ATPase, ATP-binding domain N"/>
    <property type="match status" value="1"/>
</dbReference>
<feature type="domain" description="Cation-transporting P-type ATPase N-terminal" evidence="12">
    <location>
        <begin position="177"/>
        <end position="227"/>
    </location>
</feature>
<feature type="transmembrane region" description="Helical" evidence="9">
    <location>
        <begin position="408"/>
        <end position="429"/>
    </location>
</feature>
<evidence type="ECO:0000256" key="7">
    <source>
        <dbReference type="ARBA" id="ARBA00022989"/>
    </source>
</evidence>
<feature type="transmembrane region" description="Helical" evidence="9">
    <location>
        <begin position="1061"/>
        <end position="1079"/>
    </location>
</feature>
<evidence type="ECO:0000256" key="9">
    <source>
        <dbReference type="SAM" id="Phobius"/>
    </source>
</evidence>
<dbReference type="GO" id="GO:0036376">
    <property type="term" value="P:sodium ion export across plasma membrane"/>
    <property type="evidence" value="ECO:0007669"/>
    <property type="project" value="TreeGrafter"/>
</dbReference>
<dbReference type="GO" id="GO:0016887">
    <property type="term" value="F:ATP hydrolysis activity"/>
    <property type="evidence" value="ECO:0007669"/>
    <property type="project" value="InterPro"/>
</dbReference>
<keyword evidence="3 9" id="KW-0812">Transmembrane</keyword>
<feature type="domain" description="P-type ATPase A" evidence="10">
    <location>
        <begin position="280"/>
        <end position="392"/>
    </location>
</feature>
<feature type="transmembrane region" description="Helical" evidence="9">
    <location>
        <begin position="241"/>
        <end position="260"/>
    </location>
</feature>
<evidence type="ECO:0000256" key="3">
    <source>
        <dbReference type="ARBA" id="ARBA00022692"/>
    </source>
</evidence>
<evidence type="ECO:0000256" key="5">
    <source>
        <dbReference type="ARBA" id="ARBA00022840"/>
    </source>
</evidence>
<keyword evidence="2" id="KW-1003">Cell membrane</keyword>
<dbReference type="GO" id="GO:1990573">
    <property type="term" value="P:potassium ion import across plasma membrane"/>
    <property type="evidence" value="ECO:0007669"/>
    <property type="project" value="TreeGrafter"/>
</dbReference>
<dbReference type="SFLD" id="SFLDG00002">
    <property type="entry name" value="C1.7:_P-type_atpase_like"/>
    <property type="match status" value="1"/>
</dbReference>
<dbReference type="GO" id="GO:0005886">
    <property type="term" value="C:plasma membrane"/>
    <property type="evidence" value="ECO:0007669"/>
    <property type="project" value="UniProtKB-SubCell"/>
</dbReference>
<gene>
    <name evidence="13" type="ORF">NSCI0253_LOCUS33328</name>
</gene>
<dbReference type="Gene3D" id="3.40.1110.10">
    <property type="entry name" value="Calcium-transporting ATPase, cytoplasmic domain N"/>
    <property type="match status" value="1"/>
</dbReference>
<feature type="transmembrane region" description="Helical" evidence="9">
    <location>
        <begin position="901"/>
        <end position="921"/>
    </location>
</feature>
<dbReference type="Gene3D" id="1.20.1110.10">
    <property type="entry name" value="Calcium-transporting ATPase, transmembrane domain"/>
    <property type="match status" value="1"/>
</dbReference>
<feature type="transmembrane region" description="Helical" evidence="9">
    <location>
        <begin position="213"/>
        <end position="235"/>
    </location>
</feature>
<dbReference type="InterPro" id="IPR050510">
    <property type="entry name" value="Cation_transp_ATPase_P-type"/>
</dbReference>
<evidence type="ECO:0000313" key="13">
    <source>
        <dbReference type="EMBL" id="CAD8858974.1"/>
    </source>
</evidence>
<dbReference type="Gene3D" id="2.70.150.10">
    <property type="entry name" value="Calcium-transporting ATPase, cytoplasmic transduction domain A"/>
    <property type="match status" value="1"/>
</dbReference>
<dbReference type="Pfam" id="PF00690">
    <property type="entry name" value="Cation_ATPase_N"/>
    <property type="match status" value="1"/>
</dbReference>
<dbReference type="EMBL" id="HBFQ01046881">
    <property type="protein sequence ID" value="CAD8858974.1"/>
    <property type="molecule type" value="Transcribed_RNA"/>
</dbReference>
<keyword evidence="7 9" id="KW-1133">Transmembrane helix</keyword>